<accession>A0A2R6P1H0</accession>
<protein>
    <submittedName>
        <fullName evidence="1">Uncharacterized protein</fullName>
    </submittedName>
</protein>
<dbReference type="Proteomes" id="UP000186601">
    <property type="component" value="Unassembled WGS sequence"/>
</dbReference>
<evidence type="ECO:0000313" key="2">
    <source>
        <dbReference type="Proteomes" id="UP000186601"/>
    </source>
</evidence>
<keyword evidence="2" id="KW-1185">Reference proteome</keyword>
<comment type="caution">
    <text evidence="1">The sequence shown here is derived from an EMBL/GenBank/DDBJ whole genome shotgun (WGS) entry which is preliminary data.</text>
</comment>
<proteinExistence type="predicted"/>
<reference evidence="1 2" key="1">
    <citation type="submission" date="2018-02" db="EMBL/GenBank/DDBJ databases">
        <title>Genome sequence of the basidiomycete white-rot fungus Phlebia centrifuga.</title>
        <authorList>
            <person name="Granchi Z."/>
            <person name="Peng M."/>
            <person name="de Vries R.P."/>
            <person name="Hilden K."/>
            <person name="Makela M.R."/>
            <person name="Grigoriev I."/>
            <person name="Riley R."/>
        </authorList>
    </citation>
    <scope>NUCLEOTIDE SEQUENCE [LARGE SCALE GENOMIC DNA]</scope>
    <source>
        <strain evidence="1 2">FBCC195</strain>
    </source>
</reference>
<name>A0A2R6P1H0_9APHY</name>
<dbReference type="AlphaFoldDB" id="A0A2R6P1H0"/>
<gene>
    <name evidence="1" type="ORF">PHLCEN_2v5785</name>
</gene>
<organism evidence="1 2">
    <name type="scientific">Hermanssonia centrifuga</name>
    <dbReference type="NCBI Taxonomy" id="98765"/>
    <lineage>
        <taxon>Eukaryota</taxon>
        <taxon>Fungi</taxon>
        <taxon>Dikarya</taxon>
        <taxon>Basidiomycota</taxon>
        <taxon>Agaricomycotina</taxon>
        <taxon>Agaricomycetes</taxon>
        <taxon>Polyporales</taxon>
        <taxon>Meruliaceae</taxon>
        <taxon>Hermanssonia</taxon>
    </lineage>
</organism>
<dbReference type="OrthoDB" id="9991235at2759"/>
<dbReference type="EMBL" id="MLYV02000563">
    <property type="protein sequence ID" value="PSR83281.1"/>
    <property type="molecule type" value="Genomic_DNA"/>
</dbReference>
<sequence length="71" mass="7910">MGDIKTSLEMTSEPVLVGLGAGALFRRTNIRDLYKRADHKVLPWKMEDICHPHITTEAIVEAETPFAACDV</sequence>
<evidence type="ECO:0000313" key="1">
    <source>
        <dbReference type="EMBL" id="PSR83281.1"/>
    </source>
</evidence>